<evidence type="ECO:0008006" key="3">
    <source>
        <dbReference type="Google" id="ProtNLM"/>
    </source>
</evidence>
<comment type="caution">
    <text evidence="1">The sequence shown here is derived from an EMBL/GenBank/DDBJ whole genome shotgun (WGS) entry which is preliminary data.</text>
</comment>
<name>A0A1X3RKQ0_9GAMM</name>
<dbReference type="OrthoDB" id="6454330at2"/>
<protein>
    <recommendedName>
        <fullName evidence="3">ParB/Sulfiredoxin domain-containing protein</fullName>
    </recommendedName>
</protein>
<reference evidence="1 2" key="1">
    <citation type="submission" date="2016-02" db="EMBL/GenBank/DDBJ databases">
        <title>Species-wide whole genome sequencing reveals diversity, host range in Lonsdalea quercina.</title>
        <authorList>
            <person name="Li Y."/>
        </authorList>
    </citation>
    <scope>NUCLEOTIDE SEQUENCE [LARGE SCALE GENOMIC DNA]</scope>
    <source>
        <strain evidence="1 2">LMG 26264</strain>
    </source>
</reference>
<dbReference type="Proteomes" id="UP000194020">
    <property type="component" value="Unassembled WGS sequence"/>
</dbReference>
<proteinExistence type="predicted"/>
<gene>
    <name evidence="1" type="ORF">AU511_16420</name>
</gene>
<evidence type="ECO:0000313" key="1">
    <source>
        <dbReference type="EMBL" id="OSN02227.1"/>
    </source>
</evidence>
<organism evidence="1 2">
    <name type="scientific">Lonsdalea iberica</name>
    <dbReference type="NCBI Taxonomy" id="1082703"/>
    <lineage>
        <taxon>Bacteria</taxon>
        <taxon>Pseudomonadati</taxon>
        <taxon>Pseudomonadota</taxon>
        <taxon>Gammaproteobacteria</taxon>
        <taxon>Enterobacterales</taxon>
        <taxon>Pectobacteriaceae</taxon>
        <taxon>Lonsdalea</taxon>
    </lineage>
</organism>
<dbReference type="EMBL" id="LUTP01000097">
    <property type="protein sequence ID" value="OSN02227.1"/>
    <property type="molecule type" value="Genomic_DNA"/>
</dbReference>
<dbReference type="RefSeq" id="WP_094110351.1">
    <property type="nucleotide sequence ID" value="NZ_LUTP01000097.1"/>
</dbReference>
<accession>A0A1X3RKQ0</accession>
<dbReference type="AlphaFoldDB" id="A0A1X3RKQ0"/>
<sequence length="115" mass="12729">MDYFDCASIGYDPTGKSLATNTGIPQPAQQAVIPSVVAEKIAQIQSGAELSINVWKDSMGVIYILDGQHRFVAACIEKKKIKLNWKKVGFPGFRNGWGATKHEQVIPAKERLKRK</sequence>
<evidence type="ECO:0000313" key="2">
    <source>
        <dbReference type="Proteomes" id="UP000194020"/>
    </source>
</evidence>